<protein>
    <submittedName>
        <fullName evidence="2">Uncharacterized protein</fullName>
    </submittedName>
</protein>
<dbReference type="Proteomes" id="UP000887579">
    <property type="component" value="Unplaced"/>
</dbReference>
<reference evidence="2" key="1">
    <citation type="submission" date="2022-11" db="UniProtKB">
        <authorList>
            <consortium name="WormBaseParasite"/>
        </authorList>
    </citation>
    <scope>IDENTIFICATION</scope>
</reference>
<name>A0AC34G3X7_9BILA</name>
<evidence type="ECO:0000313" key="1">
    <source>
        <dbReference type="Proteomes" id="UP000887579"/>
    </source>
</evidence>
<proteinExistence type="predicted"/>
<sequence length="134" mass="15577">MDLIFMLFLLSNTNDRGEVKVQLNQKCLEKFVQFHNHFPSATAPKDIEWTNAFFREMPENEFKELCRQADFLDSQRFIEAAGDFAVSLVEQNDVLSPRSRLAALEDEIAVEKARDELLTLQLKNDAMFRGRHPQ</sequence>
<evidence type="ECO:0000313" key="2">
    <source>
        <dbReference type="WBParaSite" id="ES5_v2.g24339.t1"/>
    </source>
</evidence>
<organism evidence="1 2">
    <name type="scientific">Panagrolaimus sp. ES5</name>
    <dbReference type="NCBI Taxonomy" id="591445"/>
    <lineage>
        <taxon>Eukaryota</taxon>
        <taxon>Metazoa</taxon>
        <taxon>Ecdysozoa</taxon>
        <taxon>Nematoda</taxon>
        <taxon>Chromadorea</taxon>
        <taxon>Rhabditida</taxon>
        <taxon>Tylenchina</taxon>
        <taxon>Panagrolaimomorpha</taxon>
        <taxon>Panagrolaimoidea</taxon>
        <taxon>Panagrolaimidae</taxon>
        <taxon>Panagrolaimus</taxon>
    </lineage>
</organism>
<dbReference type="WBParaSite" id="ES5_v2.g24339.t1">
    <property type="protein sequence ID" value="ES5_v2.g24339.t1"/>
    <property type="gene ID" value="ES5_v2.g24339"/>
</dbReference>
<accession>A0AC34G3X7</accession>